<evidence type="ECO:0000313" key="2">
    <source>
        <dbReference type="Proteomes" id="UP000000376"/>
    </source>
</evidence>
<dbReference type="GO" id="GO:0016787">
    <property type="term" value="F:hydrolase activity"/>
    <property type="evidence" value="ECO:0007669"/>
    <property type="project" value="UniProtKB-KW"/>
</dbReference>
<gene>
    <name evidence="1" type="ordered locus">Arch_1777</name>
</gene>
<dbReference type="AlphaFoldDB" id="D7BLC7"/>
<dbReference type="InterPro" id="IPR023214">
    <property type="entry name" value="HAD_sf"/>
</dbReference>
<dbReference type="STRING" id="644284.Arch_1777"/>
<dbReference type="InterPro" id="IPR036412">
    <property type="entry name" value="HAD-like_sf"/>
</dbReference>
<protein>
    <submittedName>
        <fullName evidence="1">Haloacid dehalogenase domain protein hydrolase</fullName>
    </submittedName>
</protein>
<evidence type="ECO:0000313" key="1">
    <source>
        <dbReference type="EMBL" id="ADH93457.1"/>
    </source>
</evidence>
<keyword evidence="1" id="KW-0378">Hydrolase</keyword>
<dbReference type="eggNOG" id="COG1011">
    <property type="taxonomic scope" value="Bacteria"/>
</dbReference>
<proteinExistence type="predicted"/>
<accession>D7BLC7</accession>
<dbReference type="SUPFAM" id="SSF56784">
    <property type="entry name" value="HAD-like"/>
    <property type="match status" value="1"/>
</dbReference>
<dbReference type="EMBL" id="CP002045">
    <property type="protein sequence ID" value="ADH93457.1"/>
    <property type="molecule type" value="Genomic_DNA"/>
</dbReference>
<dbReference type="NCBIfam" id="TIGR01509">
    <property type="entry name" value="HAD-SF-IA-v3"/>
    <property type="match status" value="1"/>
</dbReference>
<dbReference type="Gene3D" id="3.40.50.1000">
    <property type="entry name" value="HAD superfamily/HAD-like"/>
    <property type="match status" value="1"/>
</dbReference>
<dbReference type="PANTHER" id="PTHR43611">
    <property type="entry name" value="ALPHA-D-GLUCOSE 1-PHOSPHATE PHOSPHATASE"/>
    <property type="match status" value="1"/>
</dbReference>
<dbReference type="OrthoDB" id="9797415at2"/>
<dbReference type="Pfam" id="PF00702">
    <property type="entry name" value="Hydrolase"/>
    <property type="match status" value="1"/>
</dbReference>
<organism evidence="1 2">
    <name type="scientific">Arcanobacterium haemolyticum (strain ATCC 9345 / DSM 20595 / CCM 5947 / CCUG 17215 / LMG 16163 / NBRC 15585 / NCTC 8452 / 11018)</name>
    <dbReference type="NCBI Taxonomy" id="644284"/>
    <lineage>
        <taxon>Bacteria</taxon>
        <taxon>Bacillati</taxon>
        <taxon>Actinomycetota</taxon>
        <taxon>Actinomycetes</taxon>
        <taxon>Actinomycetales</taxon>
        <taxon>Actinomycetaceae</taxon>
        <taxon>Arcanobacterium</taxon>
    </lineage>
</organism>
<dbReference type="HOGENOM" id="CLU_045011_9_3_11"/>
<dbReference type="InterPro" id="IPR006439">
    <property type="entry name" value="HAD-SF_hydro_IA"/>
</dbReference>
<dbReference type="RefSeq" id="WP_013170943.1">
    <property type="nucleotide sequence ID" value="NC_014218.1"/>
</dbReference>
<dbReference type="KEGG" id="ahe:Arch_1777"/>
<name>D7BLC7_ARCHD</name>
<reference evidence="1 2" key="1">
    <citation type="journal article" date="2010" name="Stand. Genomic Sci.">
        <title>Complete genome sequence of Arcanobacterium haemolyticum type strain (11018).</title>
        <authorList>
            <person name="Yasawong M."/>
            <person name="Teshima H."/>
            <person name="Lapidus A."/>
            <person name="Nolan M."/>
            <person name="Lucas S."/>
            <person name="Glavina Del Rio T."/>
            <person name="Tice H."/>
            <person name="Cheng J."/>
            <person name="Bruce D."/>
            <person name="Detter C."/>
            <person name="Tapia R."/>
            <person name="Han C."/>
            <person name="Goodwin L."/>
            <person name="Pitluck S."/>
            <person name="Liolios K."/>
            <person name="Ivanova N."/>
            <person name="Mavromatis K."/>
            <person name="Mikhailova N."/>
            <person name="Pati A."/>
            <person name="Chen A."/>
            <person name="Palaniappan K."/>
            <person name="Land M."/>
            <person name="Hauser L."/>
            <person name="Chang Y."/>
            <person name="Jeffries C."/>
            <person name="Rohde M."/>
            <person name="Sikorski J."/>
            <person name="Pukall R."/>
            <person name="Goker M."/>
            <person name="Woyke T."/>
            <person name="Bristow J."/>
            <person name="Eisen J."/>
            <person name="Markowitz V."/>
            <person name="Hugenholtz P."/>
            <person name="Kyrpides N."/>
            <person name="Klenk H."/>
        </authorList>
    </citation>
    <scope>NUCLEOTIDE SEQUENCE [LARGE SCALE GENOMIC DNA]</scope>
    <source>
        <strain evidence="2">ATCC 9345 / DSM 20595 / CCUG 17215 / LMG 16163 / NBRC 15585 / NCTC 8452 / 11018</strain>
    </source>
</reference>
<sequence>MRRLLFDLFGLFMKAQNESGMAGIHEAARIRELGIDPHEFDLAYRELRDPLDANTQDFEQYMAAMGERLGADFCAIPGLVEATEQADVDSWSAHHPDMVAWLEHMHRDGQAPAVLSNIPRTHLGWVRENKPWITLFEPAFFSCDLGLAKPDHAIYHHAINHLGGTGHDILFFDDTYANVVGAREAGLRAVHFTGIEQAQRDVAAFLAGADLGRE</sequence>
<dbReference type="Proteomes" id="UP000000376">
    <property type="component" value="Chromosome"/>
</dbReference>
<keyword evidence="2" id="KW-1185">Reference proteome</keyword>
<dbReference type="PANTHER" id="PTHR43611:SF3">
    <property type="entry name" value="FLAVIN MONONUCLEOTIDE HYDROLASE 1, CHLOROPLATIC"/>
    <property type="match status" value="1"/>
</dbReference>